<sequence length="322" mass="34785">MNEVVPSHLIALNFAEGEVPDWINVIPAETGLTGIDGRQWTMTDANAVIETFRRRGNRLPVDIEHATQIKGARGEAAPAVGFITDMEGRDTGLWARVEWNQAGEDILKARSYAHCSPVFVYDQARNISRLVSVGLTNNPNLDLVALNQALTPTQETRAMDKAVLEALGLNTDASAADAVVAINKLKEREQTALNRAETPDPEKFVPKADHEIALNKVREFETAEEERAQSEIETAVDAAIEAGKVAPASRDFHIAACQANGLEKFTAMVGEMPEIVGAAKPRKKDPAGGTALNADETAIAAAFGWDDETARSAFSDAKDKKD</sequence>
<evidence type="ECO:0000313" key="1">
    <source>
        <dbReference type="EMBL" id="SFQ14295.1"/>
    </source>
</evidence>
<protein>
    <submittedName>
        <fullName evidence="1">Mu-like prophage I protein</fullName>
    </submittedName>
</protein>
<evidence type="ECO:0000313" key="2">
    <source>
        <dbReference type="Proteomes" id="UP000243106"/>
    </source>
</evidence>
<dbReference type="InterPro" id="IPR012106">
    <property type="entry name" value="Phage_Mu_Gp1"/>
</dbReference>
<dbReference type="EMBL" id="FOXV01000002">
    <property type="protein sequence ID" value="SFQ14295.1"/>
    <property type="molecule type" value="Genomic_DNA"/>
</dbReference>
<proteinExistence type="predicted"/>
<name>A0A1I5W3I6_9RHOB</name>
<dbReference type="STRING" id="93684.SAMN05421853_102103"/>
<organism evidence="1 2">
    <name type="scientific">Roseivivax halotolerans</name>
    <dbReference type="NCBI Taxonomy" id="93684"/>
    <lineage>
        <taxon>Bacteria</taxon>
        <taxon>Pseudomonadati</taxon>
        <taxon>Pseudomonadota</taxon>
        <taxon>Alphaproteobacteria</taxon>
        <taxon>Rhodobacterales</taxon>
        <taxon>Roseobacteraceae</taxon>
        <taxon>Roseivivax</taxon>
    </lineage>
</organism>
<gene>
    <name evidence="1" type="ORF">SAMN05421853_102103</name>
</gene>
<dbReference type="Pfam" id="PF10123">
    <property type="entry name" value="Mu-like_Pro"/>
    <property type="match status" value="1"/>
</dbReference>
<accession>A0A1I5W3I6</accession>
<dbReference type="RefSeq" id="WP_093009386.1">
    <property type="nucleotide sequence ID" value="NZ_FOXV01000002.1"/>
</dbReference>
<reference evidence="2" key="1">
    <citation type="submission" date="2016-10" db="EMBL/GenBank/DDBJ databases">
        <authorList>
            <person name="Varghese N."/>
            <person name="Submissions S."/>
        </authorList>
    </citation>
    <scope>NUCLEOTIDE SEQUENCE [LARGE SCALE GENOMIC DNA]</scope>
    <source>
        <strain evidence="2">JCM 10271</strain>
    </source>
</reference>
<dbReference type="Proteomes" id="UP000243106">
    <property type="component" value="Unassembled WGS sequence"/>
</dbReference>
<keyword evidence="2" id="KW-1185">Reference proteome</keyword>
<dbReference type="AlphaFoldDB" id="A0A1I5W3I6"/>
<dbReference type="PIRSF" id="PIRSF016624">
    <property type="entry name" value="Mu_prophg_I"/>
    <property type="match status" value="1"/>
</dbReference>